<evidence type="ECO:0000313" key="9">
    <source>
        <dbReference type="Proteomes" id="UP000462015"/>
    </source>
</evidence>
<dbReference type="Proteomes" id="UP000266497">
    <property type="component" value="Unassembled WGS sequence"/>
</dbReference>
<accession>A0A1H7R4C0</accession>
<evidence type="ECO:0000313" key="10">
    <source>
        <dbReference type="Proteomes" id="UP000462922"/>
    </source>
</evidence>
<dbReference type="EMBL" id="WDAX01000026">
    <property type="protein sequence ID" value="KAB6573088.1"/>
    <property type="molecule type" value="Genomic_DNA"/>
</dbReference>
<evidence type="ECO:0000313" key="7">
    <source>
        <dbReference type="Proteomes" id="UP000266497"/>
    </source>
</evidence>
<evidence type="ECO:0000313" key="12">
    <source>
        <dbReference type="Proteomes" id="UP000470952"/>
    </source>
</evidence>
<comment type="caution">
    <text evidence="5">The sequence shown here is derived from an EMBL/GenBank/DDBJ whole genome shotgun (WGS) entry which is preliminary data.</text>
</comment>
<dbReference type="EMBL" id="WDAG01000047">
    <property type="protein sequence ID" value="KAB6654229.1"/>
    <property type="molecule type" value="Genomic_DNA"/>
</dbReference>
<dbReference type="RefSeq" id="WP_074784206.1">
    <property type="nucleotide sequence ID" value="NZ_CAJTAS010000014.1"/>
</dbReference>
<evidence type="ECO:0000313" key="2">
    <source>
        <dbReference type="EMBL" id="KAB6630489.1"/>
    </source>
</evidence>
<dbReference type="EMBL" id="WCZY01000054">
    <property type="protein sequence ID" value="KAB6685791.1"/>
    <property type="molecule type" value="Genomic_DNA"/>
</dbReference>
<evidence type="ECO:0000313" key="3">
    <source>
        <dbReference type="EMBL" id="KAB6654229.1"/>
    </source>
</evidence>
<dbReference type="EMBL" id="WCZV01000052">
    <property type="protein sequence ID" value="KAB6695441.1"/>
    <property type="molecule type" value="Genomic_DNA"/>
</dbReference>
<name>A0A1H7R4C0_PHOVU</name>
<evidence type="ECO:0000313" key="6">
    <source>
        <dbReference type="EMBL" id="RGR33061.1"/>
    </source>
</evidence>
<dbReference type="AlphaFoldDB" id="A0A1H7R4C0"/>
<evidence type="ECO:0008006" key="13">
    <source>
        <dbReference type="Google" id="ProtNLM"/>
    </source>
</evidence>
<evidence type="ECO:0000313" key="11">
    <source>
        <dbReference type="Proteomes" id="UP000470777"/>
    </source>
</evidence>
<dbReference type="EMBL" id="WDAL01000059">
    <property type="protein sequence ID" value="KAB6630489.1"/>
    <property type="molecule type" value="Genomic_DNA"/>
</dbReference>
<evidence type="ECO:0000313" key="1">
    <source>
        <dbReference type="EMBL" id="KAB6573088.1"/>
    </source>
</evidence>
<dbReference type="EMBL" id="QRUD01000078">
    <property type="protein sequence ID" value="RGR33061.1"/>
    <property type="molecule type" value="Genomic_DNA"/>
</dbReference>
<dbReference type="Proteomes" id="UP000462922">
    <property type="component" value="Unassembled WGS sequence"/>
</dbReference>
<evidence type="ECO:0000313" key="4">
    <source>
        <dbReference type="EMBL" id="KAB6685791.1"/>
    </source>
</evidence>
<organism evidence="5 8">
    <name type="scientific">Phocaeicola vulgatus</name>
    <name type="common">Bacteroides vulgatus</name>
    <dbReference type="NCBI Taxonomy" id="821"/>
    <lineage>
        <taxon>Bacteria</taxon>
        <taxon>Pseudomonadati</taxon>
        <taxon>Bacteroidota</taxon>
        <taxon>Bacteroidia</taxon>
        <taxon>Bacteroidales</taxon>
        <taxon>Bacteroidaceae</taxon>
        <taxon>Phocaeicola</taxon>
    </lineage>
</organism>
<proteinExistence type="predicted"/>
<gene>
    <name evidence="6" type="ORF">DWY53_19780</name>
    <name evidence="2" type="ORF">GAY12_20680</name>
    <name evidence="5" type="ORF">GAY17_22425</name>
    <name evidence="1" type="ORF">GAY76_12215</name>
    <name evidence="3" type="ORF">GAZ76_22185</name>
    <name evidence="4" type="ORF">GAZ92_22590</name>
</gene>
<dbReference type="Proteomes" id="UP000470777">
    <property type="component" value="Unassembled WGS sequence"/>
</dbReference>
<evidence type="ECO:0000313" key="8">
    <source>
        <dbReference type="Proteomes" id="UP000437380"/>
    </source>
</evidence>
<reference evidence="8 9" key="2">
    <citation type="journal article" date="2019" name="Nat. Med.">
        <title>A library of human gut bacterial isolates paired with longitudinal multiomics data enables mechanistic microbiome research.</title>
        <authorList>
            <person name="Poyet M."/>
            <person name="Groussin M."/>
            <person name="Gibbons S.M."/>
            <person name="Avila-Pacheco J."/>
            <person name="Jiang X."/>
            <person name="Kearney S.M."/>
            <person name="Perrotta A.R."/>
            <person name="Berdy B."/>
            <person name="Zhao S."/>
            <person name="Lieberman T.D."/>
            <person name="Swanson P.K."/>
            <person name="Smith M."/>
            <person name="Roesemann S."/>
            <person name="Alexander J.E."/>
            <person name="Rich S.A."/>
            <person name="Livny J."/>
            <person name="Vlamakis H."/>
            <person name="Clish C."/>
            <person name="Bullock K."/>
            <person name="Deik A."/>
            <person name="Scott J."/>
            <person name="Pierce K.A."/>
            <person name="Xavier R.J."/>
            <person name="Alm E.J."/>
        </authorList>
    </citation>
    <scope>NUCLEOTIDE SEQUENCE [LARGE SCALE GENOMIC DNA]</scope>
    <source>
        <strain evidence="1 10">BIOML-A110</strain>
        <strain evidence="5 8">BIOML-A82</strain>
        <strain evidence="4 11">BIOML-A85</strain>
        <strain evidence="3 12">BIOML-A93</strain>
        <strain evidence="2 9">BIOML-A98</strain>
    </source>
</reference>
<protein>
    <recommendedName>
        <fullName evidence="13">Wadjet protein JetD C-terminal domain-containing protein</fullName>
    </recommendedName>
</protein>
<reference evidence="6 7" key="1">
    <citation type="submission" date="2018-08" db="EMBL/GenBank/DDBJ databases">
        <title>A genome reference for cultivated species of the human gut microbiota.</title>
        <authorList>
            <person name="Zou Y."/>
            <person name="Xue W."/>
            <person name="Luo G."/>
        </authorList>
    </citation>
    <scope>NUCLEOTIDE SEQUENCE [LARGE SCALE GENOMIC DNA]</scope>
    <source>
        <strain evidence="6 7">AF25-30LB</strain>
    </source>
</reference>
<sequence>MDINKKRFTISIAKKLLYILEGRTLPSSSLPRWIVDEFRIEGLITGITSGSRISYRLTDSVAFSRYISDNYTSGTSLERWIEIFSGDNKDLQRSTLVQETGDSKTVKLRTFRGFLVNCYEPIHARIRNSEFVISPPEGSAVFIQNPDEFYIPSDVIVVGVENGENFCRIRSQKYLFGDNKVLFVSRYPQSADLREWLIKIPNRYIHFGDFDLAGICIYQSEFYKFLGDRAGFLIPEDIEERLKSGNAGLYDTQYLRYKNLNIIDSRLNGLVEMIHHYGRVYEQEGYIENCAY</sequence>
<dbReference type="Proteomes" id="UP000462015">
    <property type="component" value="Unassembled WGS sequence"/>
</dbReference>
<dbReference type="Proteomes" id="UP000470952">
    <property type="component" value="Unassembled WGS sequence"/>
</dbReference>
<dbReference type="Proteomes" id="UP000437380">
    <property type="component" value="Unassembled WGS sequence"/>
</dbReference>
<evidence type="ECO:0000313" key="5">
    <source>
        <dbReference type="EMBL" id="KAB6695441.1"/>
    </source>
</evidence>